<evidence type="ECO:0000313" key="1">
    <source>
        <dbReference type="Ensembl" id="ENSGWIP00000044845.1"/>
    </source>
</evidence>
<name>A0A8C5NCB2_GOUWI</name>
<reference evidence="1" key="2">
    <citation type="submission" date="2025-08" db="UniProtKB">
        <authorList>
            <consortium name="Ensembl"/>
        </authorList>
    </citation>
    <scope>IDENTIFICATION</scope>
</reference>
<proteinExistence type="predicted"/>
<keyword evidence="2" id="KW-1185">Reference proteome</keyword>
<sequence length="78" mass="9297">MIDFGFFRTFREPCHIAQLEELWSHLHDVATFASSQRGLLKYHLDLQLKSINNSHTDVLKYDAIEDIRYWVETQRNST</sequence>
<reference evidence="1" key="3">
    <citation type="submission" date="2025-09" db="UniProtKB">
        <authorList>
            <consortium name="Ensembl"/>
        </authorList>
    </citation>
    <scope>IDENTIFICATION</scope>
</reference>
<dbReference type="AlphaFoldDB" id="A0A8C5NCB2"/>
<dbReference type="Ensembl" id="ENSGWIT00000048598.1">
    <property type="protein sequence ID" value="ENSGWIP00000044845.1"/>
    <property type="gene ID" value="ENSGWIG00000022274.1"/>
</dbReference>
<evidence type="ECO:0000313" key="2">
    <source>
        <dbReference type="Proteomes" id="UP000694680"/>
    </source>
</evidence>
<protein>
    <submittedName>
        <fullName evidence="1">Uncharacterized protein</fullName>
    </submittedName>
</protein>
<dbReference type="Proteomes" id="UP000694680">
    <property type="component" value="Chromosome 7"/>
</dbReference>
<reference evidence="1" key="1">
    <citation type="submission" date="2020-06" db="EMBL/GenBank/DDBJ databases">
        <authorList>
            <consortium name="Wellcome Sanger Institute Data Sharing"/>
        </authorList>
    </citation>
    <scope>NUCLEOTIDE SEQUENCE [LARGE SCALE GENOMIC DNA]</scope>
</reference>
<organism evidence="1 2">
    <name type="scientific">Gouania willdenowi</name>
    <name type="common">Blunt-snouted clingfish</name>
    <name type="synonym">Lepadogaster willdenowi</name>
    <dbReference type="NCBI Taxonomy" id="441366"/>
    <lineage>
        <taxon>Eukaryota</taxon>
        <taxon>Metazoa</taxon>
        <taxon>Chordata</taxon>
        <taxon>Craniata</taxon>
        <taxon>Vertebrata</taxon>
        <taxon>Euteleostomi</taxon>
        <taxon>Actinopterygii</taxon>
        <taxon>Neopterygii</taxon>
        <taxon>Teleostei</taxon>
        <taxon>Neoteleostei</taxon>
        <taxon>Acanthomorphata</taxon>
        <taxon>Ovalentaria</taxon>
        <taxon>Blenniimorphae</taxon>
        <taxon>Blenniiformes</taxon>
        <taxon>Gobiesocoidei</taxon>
        <taxon>Gobiesocidae</taxon>
        <taxon>Gobiesocinae</taxon>
        <taxon>Gouania</taxon>
    </lineage>
</organism>
<accession>A0A8C5NCB2</accession>